<feature type="domain" description="Transposase IS4-like" evidence="1">
    <location>
        <begin position="86"/>
        <end position="223"/>
    </location>
</feature>
<dbReference type="Pfam" id="PF01609">
    <property type="entry name" value="DDE_Tnp_1"/>
    <property type="match status" value="1"/>
</dbReference>
<dbReference type="Pfam" id="PF13340">
    <property type="entry name" value="DUF4096"/>
    <property type="match status" value="1"/>
</dbReference>
<name>A0A0W0SD02_9GAMM</name>
<dbReference type="InterPro" id="IPR025161">
    <property type="entry name" value="IS402-like_dom"/>
</dbReference>
<dbReference type="InterPro" id="IPR002559">
    <property type="entry name" value="Transposase_11"/>
</dbReference>
<comment type="caution">
    <text evidence="3">The sequence shown here is derived from an EMBL/GenBank/DDBJ whole genome shotgun (WGS) entry which is preliminary data.</text>
</comment>
<gene>
    <name evidence="3" type="ORF">Lbru_1791</name>
</gene>
<evidence type="ECO:0000259" key="1">
    <source>
        <dbReference type="Pfam" id="PF01609"/>
    </source>
</evidence>
<dbReference type="EMBL" id="LNXV01000029">
    <property type="protein sequence ID" value="KTC81271.1"/>
    <property type="molecule type" value="Genomic_DNA"/>
</dbReference>
<protein>
    <submittedName>
        <fullName evidence="3">Transposase</fullName>
    </submittedName>
</protein>
<dbReference type="PATRIC" id="fig|29422.6.peg.1904"/>
<dbReference type="GO" id="GO:0006313">
    <property type="term" value="P:DNA transposition"/>
    <property type="evidence" value="ECO:0007669"/>
    <property type="project" value="InterPro"/>
</dbReference>
<accession>A0A0W0SD02</accession>
<dbReference type="RefSeq" id="WP_058441825.1">
    <property type="nucleotide sequence ID" value="NZ_CAAAHU010000002.1"/>
</dbReference>
<keyword evidence="4" id="KW-1185">Reference proteome</keyword>
<dbReference type="Proteomes" id="UP000054742">
    <property type="component" value="Unassembled WGS sequence"/>
</dbReference>
<dbReference type="NCBIfam" id="NF033580">
    <property type="entry name" value="transpos_IS5_3"/>
    <property type="match status" value="1"/>
</dbReference>
<proteinExistence type="predicted"/>
<feature type="domain" description="Insertion element IS402-like" evidence="2">
    <location>
        <begin position="6"/>
        <end position="77"/>
    </location>
</feature>
<dbReference type="AlphaFoldDB" id="A0A0W0SD02"/>
<sequence>MYNNISERVWDTIYSFLQGVKGLHIKNNEKTRCFVEGVWYVLRTGCQWRLLPPYYGHWRKIHKRYKMWSDRGIWTGLMSSVSDVDDQAVMIDATIVRAHACASGYDKEGNDAQALGRSKGGFTTKIHALVDGLGNPIKFILTGGHRNDITQAAELLKEQRDTIVLADKGYDSQALVDTLESQGCIATIPSKKNAKNPRKIDKEQYKERFLVEAFFSKIKHFRRVFSRFDKTTTAFSGFLHLAGALIWMR</sequence>
<evidence type="ECO:0000313" key="4">
    <source>
        <dbReference type="Proteomes" id="UP000054742"/>
    </source>
</evidence>
<dbReference type="GO" id="GO:0003677">
    <property type="term" value="F:DNA binding"/>
    <property type="evidence" value="ECO:0007669"/>
    <property type="project" value="InterPro"/>
</dbReference>
<dbReference type="OrthoDB" id="5563770at2"/>
<reference evidence="3 4" key="1">
    <citation type="submission" date="2015-11" db="EMBL/GenBank/DDBJ databases">
        <title>Genomic analysis of 38 Legionella species identifies large and diverse effector repertoires.</title>
        <authorList>
            <person name="Burstein D."/>
            <person name="Amaro F."/>
            <person name="Zusman T."/>
            <person name="Lifshitz Z."/>
            <person name="Cohen O."/>
            <person name="Gilbert J.A."/>
            <person name="Pupko T."/>
            <person name="Shuman H.A."/>
            <person name="Segal G."/>
        </authorList>
    </citation>
    <scope>NUCLEOTIDE SEQUENCE [LARGE SCALE GENOMIC DNA]</scope>
    <source>
        <strain evidence="3 4">ATCC 43878</strain>
    </source>
</reference>
<organism evidence="3 4">
    <name type="scientific">Legionella brunensis</name>
    <dbReference type="NCBI Taxonomy" id="29422"/>
    <lineage>
        <taxon>Bacteria</taxon>
        <taxon>Pseudomonadati</taxon>
        <taxon>Pseudomonadota</taxon>
        <taxon>Gammaproteobacteria</taxon>
        <taxon>Legionellales</taxon>
        <taxon>Legionellaceae</taxon>
        <taxon>Legionella</taxon>
    </lineage>
</organism>
<dbReference type="STRING" id="29422.Lbru_1791"/>
<dbReference type="PANTHER" id="PTHR30007">
    <property type="entry name" value="PHP DOMAIN PROTEIN"/>
    <property type="match status" value="1"/>
</dbReference>
<evidence type="ECO:0000259" key="2">
    <source>
        <dbReference type="Pfam" id="PF13340"/>
    </source>
</evidence>
<evidence type="ECO:0000313" key="3">
    <source>
        <dbReference type="EMBL" id="KTC81271.1"/>
    </source>
</evidence>
<dbReference type="PANTHER" id="PTHR30007:SF1">
    <property type="entry name" value="BLR1914 PROTEIN"/>
    <property type="match status" value="1"/>
</dbReference>
<dbReference type="GO" id="GO:0004803">
    <property type="term" value="F:transposase activity"/>
    <property type="evidence" value="ECO:0007669"/>
    <property type="project" value="InterPro"/>
</dbReference>